<dbReference type="RefSeq" id="XP_007512819.1">
    <property type="nucleotide sequence ID" value="XM_007512757.1"/>
</dbReference>
<reference evidence="3 4" key="1">
    <citation type="submission" date="2011-10" db="EMBL/GenBank/DDBJ databases">
        <authorList>
            <person name="Genoscope - CEA"/>
        </authorList>
    </citation>
    <scope>NUCLEOTIDE SEQUENCE [LARGE SCALE GENOMIC DNA]</scope>
    <source>
        <strain evidence="3 4">RCC 1105</strain>
    </source>
</reference>
<feature type="transmembrane region" description="Helical" evidence="2">
    <location>
        <begin position="199"/>
        <end position="222"/>
    </location>
</feature>
<protein>
    <submittedName>
        <fullName evidence="3">Uncharacterized protein</fullName>
    </submittedName>
</protein>
<evidence type="ECO:0000256" key="2">
    <source>
        <dbReference type="SAM" id="Phobius"/>
    </source>
</evidence>
<gene>
    <name evidence="3" type="ORF">Bathy06g03870</name>
</gene>
<evidence type="ECO:0000313" key="4">
    <source>
        <dbReference type="Proteomes" id="UP000198341"/>
    </source>
</evidence>
<keyword evidence="2" id="KW-0472">Membrane</keyword>
<keyword evidence="2" id="KW-0812">Transmembrane</keyword>
<name>K8EHF9_9CHLO</name>
<evidence type="ECO:0000313" key="3">
    <source>
        <dbReference type="EMBL" id="CCO17419.1"/>
    </source>
</evidence>
<dbReference type="EMBL" id="FO082273">
    <property type="protein sequence ID" value="CCO17419.1"/>
    <property type="molecule type" value="Genomic_DNA"/>
</dbReference>
<feature type="region of interest" description="Disordered" evidence="1">
    <location>
        <begin position="61"/>
        <end position="82"/>
    </location>
</feature>
<proteinExistence type="predicted"/>
<dbReference type="KEGG" id="bpg:Bathy06g03870"/>
<organism evidence="3 4">
    <name type="scientific">Bathycoccus prasinos</name>
    <dbReference type="NCBI Taxonomy" id="41875"/>
    <lineage>
        <taxon>Eukaryota</taxon>
        <taxon>Viridiplantae</taxon>
        <taxon>Chlorophyta</taxon>
        <taxon>Mamiellophyceae</taxon>
        <taxon>Mamiellales</taxon>
        <taxon>Bathycoccaceae</taxon>
        <taxon>Bathycoccus</taxon>
    </lineage>
</organism>
<dbReference type="Proteomes" id="UP000198341">
    <property type="component" value="Chromosome 6"/>
</dbReference>
<keyword evidence="4" id="KW-1185">Reference proteome</keyword>
<accession>K8EHF9</accession>
<evidence type="ECO:0000256" key="1">
    <source>
        <dbReference type="SAM" id="MobiDB-lite"/>
    </source>
</evidence>
<keyword evidence="2" id="KW-1133">Transmembrane helix</keyword>
<sequence length="254" mass="27694">MSSFSCSSVQSSSAFTRGRTTRRERRRIASKSSFLFLLFFFSSLLFLSSFSLVEAKKKKKSSRMSEDDGFDDGAGGGLGGEETAMDASNLFASVSNQGLLSRSSGKADDYTEVGETPENVLTAEDEFLMQDDGTNGDSPKTAAILAGDLSMDIGTAGSIGGIPEDIKKENEEEEEERIEEMFDEEYDGSHRMHVHGHAGAFLIALVVCAAFVNWAFGSFFVVKTNKDGWSNLPSLELSRDAKVLFNSVDKYDKV</sequence>
<dbReference type="AlphaFoldDB" id="K8EHF9"/>
<dbReference type="GeneID" id="19015368"/>